<dbReference type="PANTHER" id="PTHR33164">
    <property type="entry name" value="TRANSCRIPTIONAL REGULATOR, MARR FAMILY"/>
    <property type="match status" value="1"/>
</dbReference>
<sequence length="165" mass="18139">MPHQRELATAAALALPRFVSATVRFHTAVAEQLGVTPAELHCLQLVHSGATDSPTELARLLGMTTGAFTRMLDRMERARLVERAPDPADRRRLRVRALPDRLGELTDLYAPLAQRFGERLATFDRRQLTALVAFLTDGETAADQATSQVGEATGQPPETPREIRS</sequence>
<organism evidence="3 4">
    <name type="scientific">Amycolatopsis rhabdoformis</name>
    <dbReference type="NCBI Taxonomy" id="1448059"/>
    <lineage>
        <taxon>Bacteria</taxon>
        <taxon>Bacillati</taxon>
        <taxon>Actinomycetota</taxon>
        <taxon>Actinomycetes</taxon>
        <taxon>Pseudonocardiales</taxon>
        <taxon>Pseudonocardiaceae</taxon>
        <taxon>Amycolatopsis</taxon>
    </lineage>
</organism>
<dbReference type="SMART" id="SM00347">
    <property type="entry name" value="HTH_MARR"/>
    <property type="match status" value="1"/>
</dbReference>
<proteinExistence type="predicted"/>
<evidence type="ECO:0000256" key="1">
    <source>
        <dbReference type="SAM" id="MobiDB-lite"/>
    </source>
</evidence>
<evidence type="ECO:0000259" key="2">
    <source>
        <dbReference type="PROSITE" id="PS50995"/>
    </source>
</evidence>
<accession>A0ABZ1IF95</accession>
<feature type="domain" description="HTH marR-type" evidence="2">
    <location>
        <begin position="4"/>
        <end position="140"/>
    </location>
</feature>
<evidence type="ECO:0000313" key="3">
    <source>
        <dbReference type="EMBL" id="WSE33095.1"/>
    </source>
</evidence>
<keyword evidence="4" id="KW-1185">Reference proteome</keyword>
<gene>
    <name evidence="3" type="ORF">VSH64_13375</name>
</gene>
<dbReference type="InterPro" id="IPR039422">
    <property type="entry name" value="MarR/SlyA-like"/>
</dbReference>
<dbReference type="RefSeq" id="WP_326835898.1">
    <property type="nucleotide sequence ID" value="NZ_CP142149.1"/>
</dbReference>
<dbReference type="InterPro" id="IPR036388">
    <property type="entry name" value="WH-like_DNA-bd_sf"/>
</dbReference>
<dbReference type="InterPro" id="IPR036390">
    <property type="entry name" value="WH_DNA-bd_sf"/>
</dbReference>
<dbReference type="EMBL" id="CP142149">
    <property type="protein sequence ID" value="WSE33095.1"/>
    <property type="molecule type" value="Genomic_DNA"/>
</dbReference>
<dbReference type="InterPro" id="IPR000835">
    <property type="entry name" value="HTH_MarR-typ"/>
</dbReference>
<dbReference type="PROSITE" id="PS50995">
    <property type="entry name" value="HTH_MARR_2"/>
    <property type="match status" value="1"/>
</dbReference>
<evidence type="ECO:0000313" key="4">
    <source>
        <dbReference type="Proteomes" id="UP001330812"/>
    </source>
</evidence>
<dbReference type="Gene3D" id="1.10.10.10">
    <property type="entry name" value="Winged helix-like DNA-binding domain superfamily/Winged helix DNA-binding domain"/>
    <property type="match status" value="1"/>
</dbReference>
<feature type="region of interest" description="Disordered" evidence="1">
    <location>
        <begin position="142"/>
        <end position="165"/>
    </location>
</feature>
<reference evidence="3 4" key="1">
    <citation type="journal article" date="2015" name="Int. J. Syst. Evol. Microbiol.">
        <title>Amycolatopsis rhabdoformis sp. nov., an actinomycete isolated from a tropical forest soil.</title>
        <authorList>
            <person name="Souza W.R."/>
            <person name="Silva R.E."/>
            <person name="Goodfellow M."/>
            <person name="Busarakam K."/>
            <person name="Figueiro F.S."/>
            <person name="Ferreira D."/>
            <person name="Rodrigues-Filho E."/>
            <person name="Moraes L.A.B."/>
            <person name="Zucchi T.D."/>
        </authorList>
    </citation>
    <scope>NUCLEOTIDE SEQUENCE [LARGE SCALE GENOMIC DNA]</scope>
    <source>
        <strain evidence="3 4">NCIMB 14900</strain>
    </source>
</reference>
<dbReference type="Pfam" id="PF12802">
    <property type="entry name" value="MarR_2"/>
    <property type="match status" value="1"/>
</dbReference>
<dbReference type="SUPFAM" id="SSF46785">
    <property type="entry name" value="Winged helix' DNA-binding domain"/>
    <property type="match status" value="1"/>
</dbReference>
<protein>
    <submittedName>
        <fullName evidence="3">MarR family transcriptional regulator</fullName>
    </submittedName>
</protein>
<name>A0ABZ1IF95_9PSEU</name>
<dbReference type="PANTHER" id="PTHR33164:SF43">
    <property type="entry name" value="HTH-TYPE TRANSCRIPTIONAL REPRESSOR YETL"/>
    <property type="match status" value="1"/>
</dbReference>
<dbReference type="Proteomes" id="UP001330812">
    <property type="component" value="Chromosome"/>
</dbReference>